<accession>A0A3G5A035</accession>
<organism evidence="1">
    <name type="scientific">Harvfovirus sp</name>
    <dbReference type="NCBI Taxonomy" id="2487768"/>
    <lineage>
        <taxon>Viruses</taxon>
        <taxon>Varidnaviria</taxon>
        <taxon>Bamfordvirae</taxon>
        <taxon>Nucleocytoviricota</taxon>
        <taxon>Megaviricetes</taxon>
        <taxon>Imitervirales</taxon>
        <taxon>Mimiviridae</taxon>
        <taxon>Klosneuvirinae</taxon>
    </lineage>
</organism>
<dbReference type="EMBL" id="MK072244">
    <property type="protein sequence ID" value="AYV80538.1"/>
    <property type="molecule type" value="Genomic_DNA"/>
</dbReference>
<name>A0A3G5A035_9VIRU</name>
<sequence>MTHSNKFKSVAINLYKYLNVTHNYNVIAVASILNISKSTLYNWICLNQKNPDIFIHVDSELSTPKSLKITTNVQTYICNYVLKNIYFNIKLLIRYVKRNFHVSISRSYIYHILKKNNVTHKRLNKKTIPKQYHNLANKLLELSNKISNVDLSTLISVDESSILIGQKPNYGWSPKGTRAHVNLLPNQKKIFAHFSNK</sequence>
<proteinExistence type="predicted"/>
<evidence type="ECO:0000313" key="1">
    <source>
        <dbReference type="EMBL" id="AYV80538.1"/>
    </source>
</evidence>
<dbReference type="SUPFAM" id="SSF46689">
    <property type="entry name" value="Homeodomain-like"/>
    <property type="match status" value="1"/>
</dbReference>
<gene>
    <name evidence="1" type="ORF">Harvfovirus2_68</name>
</gene>
<reference evidence="1" key="1">
    <citation type="submission" date="2018-10" db="EMBL/GenBank/DDBJ databases">
        <title>Hidden diversity of soil giant viruses.</title>
        <authorList>
            <person name="Schulz F."/>
            <person name="Alteio L."/>
            <person name="Goudeau D."/>
            <person name="Ryan E.M."/>
            <person name="Malmstrom R.R."/>
            <person name="Blanchard J."/>
            <person name="Woyke T."/>
        </authorList>
    </citation>
    <scope>NUCLEOTIDE SEQUENCE</scope>
    <source>
        <strain evidence="1">HAV1</strain>
    </source>
</reference>
<protein>
    <submittedName>
        <fullName evidence="1">Transposase</fullName>
    </submittedName>
</protein>
<dbReference type="InterPro" id="IPR009057">
    <property type="entry name" value="Homeodomain-like_sf"/>
</dbReference>